<gene>
    <name evidence="1" type="ORF">MANY_46150</name>
</gene>
<dbReference type="Proteomes" id="UP000467249">
    <property type="component" value="Chromosome"/>
</dbReference>
<evidence type="ECO:0000313" key="1">
    <source>
        <dbReference type="EMBL" id="BBZ79278.1"/>
    </source>
</evidence>
<protein>
    <submittedName>
        <fullName evidence="1">Uncharacterized protein</fullName>
    </submittedName>
</protein>
<evidence type="ECO:0000313" key="2">
    <source>
        <dbReference type="Proteomes" id="UP000467249"/>
    </source>
</evidence>
<dbReference type="KEGG" id="many:MANY_46150"/>
<organism evidence="1 2">
    <name type="scientific">Mycolicibacterium anyangense</name>
    <dbReference type="NCBI Taxonomy" id="1431246"/>
    <lineage>
        <taxon>Bacteria</taxon>
        <taxon>Bacillati</taxon>
        <taxon>Actinomycetota</taxon>
        <taxon>Actinomycetes</taxon>
        <taxon>Mycobacteriales</taxon>
        <taxon>Mycobacteriaceae</taxon>
        <taxon>Mycolicibacterium</taxon>
    </lineage>
</organism>
<dbReference type="AlphaFoldDB" id="A0A6N4WFG5"/>
<dbReference type="RefSeq" id="WP_163806312.1">
    <property type="nucleotide sequence ID" value="NZ_AP022620.1"/>
</dbReference>
<keyword evidence="2" id="KW-1185">Reference proteome</keyword>
<name>A0A6N4WFG5_9MYCO</name>
<proteinExistence type="predicted"/>
<accession>A0A6N4WFG5</accession>
<reference evidence="1 2" key="1">
    <citation type="journal article" date="2019" name="Emerg. Microbes Infect.">
        <title>Comprehensive subspecies identification of 175 nontuberculous mycobacteria species based on 7547 genomic profiles.</title>
        <authorList>
            <person name="Matsumoto Y."/>
            <person name="Kinjo T."/>
            <person name="Motooka D."/>
            <person name="Nabeya D."/>
            <person name="Jung N."/>
            <person name="Uechi K."/>
            <person name="Horii T."/>
            <person name="Iida T."/>
            <person name="Fujita J."/>
            <person name="Nakamura S."/>
        </authorList>
    </citation>
    <scope>NUCLEOTIDE SEQUENCE [LARGE SCALE GENOMIC DNA]</scope>
    <source>
        <strain evidence="1 2">JCM 30275</strain>
    </source>
</reference>
<sequence>MTGTVERLYETFAPYPLPADLAVCEQCGPQWSVTDLQKTSLRSLSLLQLEAVHVMALDDNGLRHFFPRLIELLRGEHSPAFAFDLSRLKGRMPSWPQPEATAVTAFVDDLWHRLLSTFPADLGYFSDSPTLIDFTYWCDCPLQPHLDRWLALDSEAAAQHLAELVQDVLTGREPAEPALRPMLREWLRRPAVGERLLAANCEAALELWAL</sequence>
<dbReference type="EMBL" id="AP022620">
    <property type="protein sequence ID" value="BBZ79278.1"/>
    <property type="molecule type" value="Genomic_DNA"/>
</dbReference>